<keyword evidence="6 14" id="KW-0378">Hydrolase</keyword>
<evidence type="ECO:0000256" key="10">
    <source>
        <dbReference type="ARBA" id="ARBA00023235"/>
    </source>
</evidence>
<dbReference type="Pfam" id="PF03796">
    <property type="entry name" value="DnaB_C"/>
    <property type="match status" value="1"/>
</dbReference>
<comment type="similarity">
    <text evidence="1 14">Belongs to the helicase family. DnaB subfamily.</text>
</comment>
<dbReference type="SUPFAM" id="SSF48024">
    <property type="entry name" value="N-terminal domain of DnaB helicase"/>
    <property type="match status" value="1"/>
</dbReference>
<dbReference type="NCBIfam" id="NF006606">
    <property type="entry name" value="PRK09165.1"/>
    <property type="match status" value="1"/>
</dbReference>
<evidence type="ECO:0000256" key="14">
    <source>
        <dbReference type="RuleBase" id="RU362085"/>
    </source>
</evidence>
<organism evidence="16 17">
    <name type="scientific">Thalassospira profundimaris</name>
    <dbReference type="NCBI Taxonomy" id="502049"/>
    <lineage>
        <taxon>Bacteria</taxon>
        <taxon>Pseudomonadati</taxon>
        <taxon>Pseudomonadota</taxon>
        <taxon>Alphaproteobacteria</taxon>
        <taxon>Rhodospirillales</taxon>
        <taxon>Thalassospiraceae</taxon>
        <taxon>Thalassospira</taxon>
    </lineage>
</organism>
<evidence type="ECO:0000256" key="9">
    <source>
        <dbReference type="ARBA" id="ARBA00023125"/>
    </source>
</evidence>
<comment type="function">
    <text evidence="11 14">The main replicative DNA helicase, it participates in initiation and elongation during chromosome replication. Travels ahead of the DNA replisome, separating dsDNA into templates for DNA synthesis. A processive ATP-dependent 5'-3' DNA helicase it has DNA-dependent ATPase activity.</text>
</comment>
<evidence type="ECO:0000256" key="12">
    <source>
        <dbReference type="ARBA" id="ARBA00048954"/>
    </source>
</evidence>
<keyword evidence="10" id="KW-0413">Isomerase</keyword>
<accession>A0A367V9P3</accession>
<dbReference type="EMBL" id="JPWB01000006">
    <property type="protein sequence ID" value="RCK20970.1"/>
    <property type="molecule type" value="Genomic_DNA"/>
</dbReference>
<proteinExistence type="inferred from homology"/>
<dbReference type="GO" id="GO:0043139">
    <property type="term" value="F:5'-3' DNA helicase activity"/>
    <property type="evidence" value="ECO:0007669"/>
    <property type="project" value="UniProtKB-EC"/>
</dbReference>
<evidence type="ECO:0000313" key="16">
    <source>
        <dbReference type="EMBL" id="RCK20970.1"/>
    </source>
</evidence>
<dbReference type="InterPro" id="IPR007693">
    <property type="entry name" value="DNA_helicase_DnaB-like_N"/>
</dbReference>
<dbReference type="InterPro" id="IPR007692">
    <property type="entry name" value="DNA_helicase_DnaB"/>
</dbReference>
<dbReference type="Gene3D" id="1.10.860.10">
    <property type="entry name" value="DNAb Helicase, Chain A"/>
    <property type="match status" value="1"/>
</dbReference>
<evidence type="ECO:0000259" key="15">
    <source>
        <dbReference type="PROSITE" id="PS51199"/>
    </source>
</evidence>
<evidence type="ECO:0000256" key="6">
    <source>
        <dbReference type="ARBA" id="ARBA00022801"/>
    </source>
</evidence>
<reference evidence="16 17" key="1">
    <citation type="submission" date="2014-07" db="EMBL/GenBank/DDBJ databases">
        <title>Draft genome sequence of Thalassospira profundimaris R8-17.</title>
        <authorList>
            <person name="Lai Q."/>
            <person name="Shao Z."/>
        </authorList>
    </citation>
    <scope>NUCLEOTIDE SEQUENCE [LARGE SCALE GENOMIC DNA]</scope>
    <source>
        <strain evidence="16 17">R8-17</strain>
    </source>
</reference>
<evidence type="ECO:0000256" key="5">
    <source>
        <dbReference type="ARBA" id="ARBA00022741"/>
    </source>
</evidence>
<comment type="caution">
    <text evidence="16">The sequence shown here is derived from an EMBL/GenBank/DDBJ whole genome shotgun (WGS) entry which is preliminary data.</text>
</comment>
<sequence>MTDPNLDALFAPLEPDRGDDAEMVLERMAPHNFEAEAALLGAILNNNAAYERVSDILRPEHFADGRHGRIFEACGKLIERGQLANPVTLKAYFKQDEHLAEIGGPQYLAELSNNLVSVINAGDYGQLVYDLYLRRELIELGEEVVNEAYQYELDTDATNQIEKAEQKLFSLATAGSAESGFVAFGPALAKAYENIDHAYKNAGRVVGVTTGLRDIDRKLGGLHPSDLLILAGRPSMGKTALAMNVAFNAAIASHQNRAAGEDTRDETRTGAVAVFSLEMAAEQLAGRLLSQAAEVSGDNMRRGDLNEQDFERLLLATQELNTVPLYIDDTPALPVSTLRTRCRRLKRQHGLAMIVVDYLQLLAPPTNFRGDGRVQEVSEITRMLKAIAKELEVPVLALSQLSRAVEQREDKRPQLSDLRESGSIEQDADVVMFIYREQYYLERAEPAQRPEEATDKFGERYAQWQDRLNHVYNTAEVIVAKQRHGPVGNVRLYFDGNYTKFGDLDHTEEEFEQG</sequence>
<keyword evidence="3 14" id="KW-0639">Primosome</keyword>
<evidence type="ECO:0000256" key="7">
    <source>
        <dbReference type="ARBA" id="ARBA00022806"/>
    </source>
</evidence>
<dbReference type="GO" id="GO:0003677">
    <property type="term" value="F:DNA binding"/>
    <property type="evidence" value="ECO:0007669"/>
    <property type="project" value="UniProtKB-UniRule"/>
</dbReference>
<keyword evidence="9 14" id="KW-0238">DNA-binding</keyword>
<dbReference type="GO" id="GO:0005829">
    <property type="term" value="C:cytosol"/>
    <property type="evidence" value="ECO:0007669"/>
    <property type="project" value="TreeGrafter"/>
</dbReference>
<dbReference type="SUPFAM" id="SSF52540">
    <property type="entry name" value="P-loop containing nucleoside triphosphate hydrolases"/>
    <property type="match status" value="1"/>
</dbReference>
<evidence type="ECO:0000256" key="8">
    <source>
        <dbReference type="ARBA" id="ARBA00022840"/>
    </source>
</evidence>
<dbReference type="PANTHER" id="PTHR30153:SF2">
    <property type="entry name" value="REPLICATIVE DNA HELICASE"/>
    <property type="match status" value="1"/>
</dbReference>
<dbReference type="Pfam" id="PF00772">
    <property type="entry name" value="DnaB"/>
    <property type="match status" value="1"/>
</dbReference>
<evidence type="ECO:0000313" key="17">
    <source>
        <dbReference type="Proteomes" id="UP000253061"/>
    </source>
</evidence>
<evidence type="ECO:0000256" key="1">
    <source>
        <dbReference type="ARBA" id="ARBA00008428"/>
    </source>
</evidence>
<dbReference type="Gene3D" id="3.40.50.300">
    <property type="entry name" value="P-loop containing nucleotide triphosphate hydrolases"/>
    <property type="match status" value="1"/>
</dbReference>
<evidence type="ECO:0000256" key="4">
    <source>
        <dbReference type="ARBA" id="ARBA00022705"/>
    </source>
</evidence>
<protein>
    <recommendedName>
        <fullName evidence="13 14">Replicative DNA helicase</fullName>
        <ecNumber evidence="13 14">5.6.2.3</ecNumber>
    </recommendedName>
</protein>
<dbReference type="CDD" id="cd00984">
    <property type="entry name" value="DnaB_C"/>
    <property type="match status" value="1"/>
</dbReference>
<dbReference type="GO" id="GO:0016887">
    <property type="term" value="F:ATP hydrolysis activity"/>
    <property type="evidence" value="ECO:0007669"/>
    <property type="project" value="RHEA"/>
</dbReference>
<keyword evidence="7 14" id="KW-0347">Helicase</keyword>
<dbReference type="InterPro" id="IPR027417">
    <property type="entry name" value="P-loop_NTPase"/>
</dbReference>
<comment type="catalytic activity">
    <reaction evidence="12 14">
        <text>ATP + H2O = ADP + phosphate + H(+)</text>
        <dbReference type="Rhea" id="RHEA:13065"/>
        <dbReference type="ChEBI" id="CHEBI:15377"/>
        <dbReference type="ChEBI" id="CHEBI:15378"/>
        <dbReference type="ChEBI" id="CHEBI:30616"/>
        <dbReference type="ChEBI" id="CHEBI:43474"/>
        <dbReference type="ChEBI" id="CHEBI:456216"/>
        <dbReference type="EC" id="5.6.2.3"/>
    </reaction>
</comment>
<dbReference type="GO" id="GO:0005524">
    <property type="term" value="F:ATP binding"/>
    <property type="evidence" value="ECO:0007669"/>
    <property type="project" value="UniProtKB-UniRule"/>
</dbReference>
<dbReference type="InterPro" id="IPR016136">
    <property type="entry name" value="DNA_helicase_N/primase_C"/>
</dbReference>
<dbReference type="PROSITE" id="PS51199">
    <property type="entry name" value="SF4_HELICASE"/>
    <property type="match status" value="1"/>
</dbReference>
<dbReference type="InterPro" id="IPR007694">
    <property type="entry name" value="DNA_helicase_DnaB-like_C"/>
</dbReference>
<evidence type="ECO:0000256" key="3">
    <source>
        <dbReference type="ARBA" id="ARBA00022515"/>
    </source>
</evidence>
<evidence type="ECO:0000256" key="2">
    <source>
        <dbReference type="ARBA" id="ARBA00011643"/>
    </source>
</evidence>
<gene>
    <name evidence="16" type="ORF">TH6_14410</name>
</gene>
<feature type="domain" description="SF4 helicase" evidence="15">
    <location>
        <begin position="201"/>
        <end position="508"/>
    </location>
</feature>
<keyword evidence="4 14" id="KW-0235">DNA replication</keyword>
<evidence type="ECO:0000256" key="11">
    <source>
        <dbReference type="ARBA" id="ARBA00044932"/>
    </source>
</evidence>
<dbReference type="InterPro" id="IPR036185">
    <property type="entry name" value="DNA_heli_DnaB-like_N_sf"/>
</dbReference>
<evidence type="ECO:0000256" key="13">
    <source>
        <dbReference type="NCBIfam" id="TIGR00665"/>
    </source>
</evidence>
<dbReference type="GO" id="GO:0006269">
    <property type="term" value="P:DNA replication, synthesis of primer"/>
    <property type="evidence" value="ECO:0007669"/>
    <property type="project" value="UniProtKB-UniRule"/>
</dbReference>
<keyword evidence="8 14" id="KW-0067">ATP-binding</keyword>
<dbReference type="GO" id="GO:1990077">
    <property type="term" value="C:primosome complex"/>
    <property type="evidence" value="ECO:0007669"/>
    <property type="project" value="UniProtKB-UniRule"/>
</dbReference>
<dbReference type="NCBIfam" id="TIGR00665">
    <property type="entry name" value="DnaB"/>
    <property type="match status" value="1"/>
</dbReference>
<comment type="subunit">
    <text evidence="2">Homohexamer.</text>
</comment>
<dbReference type="RefSeq" id="WP_062957484.1">
    <property type="nucleotide sequence ID" value="NZ_JPWB01000006.1"/>
</dbReference>
<keyword evidence="5 14" id="KW-0547">Nucleotide-binding</keyword>
<dbReference type="EC" id="5.6.2.3" evidence="13 14"/>
<dbReference type="AlphaFoldDB" id="A0A367V9P3"/>
<dbReference type="PANTHER" id="PTHR30153">
    <property type="entry name" value="REPLICATIVE DNA HELICASE DNAB"/>
    <property type="match status" value="1"/>
</dbReference>
<dbReference type="Proteomes" id="UP000253061">
    <property type="component" value="Unassembled WGS sequence"/>
</dbReference>
<name>A0A367V9P3_9PROT</name>